<reference evidence="2" key="1">
    <citation type="submission" date="2012-03" db="EMBL/GenBank/DDBJ databases">
        <title>Functional metagenomics reveals considerable lignocellulase gene clusters in the gut microbiome of a wood-feeding higher termite.</title>
        <authorList>
            <person name="Liu N."/>
        </authorList>
    </citation>
    <scope>NUCLEOTIDE SEQUENCE</scope>
</reference>
<evidence type="ECO:0000256" key="1">
    <source>
        <dbReference type="SAM" id="Phobius"/>
    </source>
</evidence>
<organism evidence="2">
    <name type="scientific">uncultured bacterium contig00008</name>
    <dbReference type="NCBI Taxonomy" id="1181500"/>
    <lineage>
        <taxon>Bacteria</taxon>
        <taxon>environmental samples</taxon>
    </lineage>
</organism>
<dbReference type="AlphaFoldDB" id="A0A806KGE2"/>
<dbReference type="EMBL" id="JQ844180">
    <property type="protein sequence ID" value="AGS52053.1"/>
    <property type="molecule type" value="Genomic_DNA"/>
</dbReference>
<name>A0A806KGE2_9BACT</name>
<dbReference type="Gene3D" id="2.60.120.260">
    <property type="entry name" value="Galactose-binding domain-like"/>
    <property type="match status" value="2"/>
</dbReference>
<feature type="transmembrane region" description="Helical" evidence="1">
    <location>
        <begin position="6"/>
        <end position="26"/>
    </location>
</feature>
<keyword evidence="1" id="KW-1133">Transmembrane helix</keyword>
<accession>A0A806KGE2</accession>
<sequence>MRFFSFGKIGIFLAIIIIVALIFLISGRQDTGYSDKYTGFNLSGESTGRTNIYSRYMERYANIPAGRQDIQIDIFEWTLGEGISILENFENTGRALRTEEDSYVEYTVNVERAGLYFMHIEYFPLPSRGIPIERSFEINGEIPFLGADRLTFARVWGDGGPVRTDNQGNEIRPQQVELPRWESTWFMDSQGYITEPYSFYFREGENTISLTGINEPMAIRALSINAPVRTQSYREFLASLDINRYRNTDRNFSLVIQGEDAVRRSDPSLYAIYDRSSGATEPASVAAIRLNMIGGERWRVAGQWIEWEFDVPENGMYRISIKGRQNYNRGYVSNRTVMLNGQVLSQELSAVPFIYNNKWSYTTLNDGQGDLLLPLERGPNTLRLQATLGEMGELLNIMEESVYRLNSIYRKILVLTGPEPDLYRDYRIDAVYPDVIEAMALESKILYKLVDDLTRYSGERSGEAAVALTIANQLELFVNRPDKIPRSLINFKYNISSLGDSLLALSQAPLDIDYIVISAEDASVPRIRENFFVAASHEIRSFLASFFVDYTNLGDVYQGNDVIEVWILAGRDQSTILKSMIDDTFTPSTGIRVNVKLVAADAVMPAVVAGTGPDMVLTVPQGDVVNYAIRNAVVDISKLPGYQDVIKELNYSVIVPFEFMGGVYGLPETQYYHVMYYRKDILEELDIELPDTWDDLINILPIIQKTI</sequence>
<keyword evidence="1" id="KW-0472">Membrane</keyword>
<keyword evidence="1" id="KW-0812">Transmembrane</keyword>
<dbReference type="InterPro" id="IPR006059">
    <property type="entry name" value="SBP"/>
</dbReference>
<evidence type="ECO:0000313" key="2">
    <source>
        <dbReference type="EMBL" id="AGS52053.1"/>
    </source>
</evidence>
<dbReference type="PANTHER" id="PTHR43649">
    <property type="entry name" value="ARABINOSE-BINDING PROTEIN-RELATED"/>
    <property type="match status" value="1"/>
</dbReference>
<dbReference type="Gene3D" id="3.40.190.10">
    <property type="entry name" value="Periplasmic binding protein-like II"/>
    <property type="match status" value="1"/>
</dbReference>
<dbReference type="InterPro" id="IPR050490">
    <property type="entry name" value="Bact_solute-bd_prot1"/>
</dbReference>
<protein>
    <submittedName>
        <fullName evidence="2">N-acetyl-D-glucosamine ABC transport system, sugar-binding protein</fullName>
    </submittedName>
</protein>
<dbReference type="SUPFAM" id="SSF53850">
    <property type="entry name" value="Periplasmic binding protein-like II"/>
    <property type="match status" value="1"/>
</dbReference>
<dbReference type="PANTHER" id="PTHR43649:SF27">
    <property type="entry name" value="EXTRACELLULAR SOLUTE-BINDING PROTEIN FAMILY 1"/>
    <property type="match status" value="1"/>
</dbReference>
<proteinExistence type="predicted"/>
<dbReference type="Pfam" id="PF01547">
    <property type="entry name" value="SBP_bac_1"/>
    <property type="match status" value="1"/>
</dbReference>